<dbReference type="Proteomes" id="UP000451233">
    <property type="component" value="Unassembled WGS sequence"/>
</dbReference>
<dbReference type="AlphaFoldDB" id="A0A7K1Y4G0"/>
<evidence type="ECO:0000313" key="2">
    <source>
        <dbReference type="Proteomes" id="UP000451233"/>
    </source>
</evidence>
<keyword evidence="2" id="KW-1185">Reference proteome</keyword>
<proteinExistence type="predicted"/>
<evidence type="ECO:0000313" key="1">
    <source>
        <dbReference type="EMBL" id="MXV17998.1"/>
    </source>
</evidence>
<dbReference type="RefSeq" id="WP_160909013.1">
    <property type="nucleotide sequence ID" value="NZ_WVHS01000009.1"/>
</dbReference>
<feature type="non-terminal residue" evidence="1">
    <location>
        <position position="1"/>
    </location>
</feature>
<organism evidence="1 2">
    <name type="scientific">Hufsiella ginkgonis</name>
    <dbReference type="NCBI Taxonomy" id="2695274"/>
    <lineage>
        <taxon>Bacteria</taxon>
        <taxon>Pseudomonadati</taxon>
        <taxon>Bacteroidota</taxon>
        <taxon>Sphingobacteriia</taxon>
        <taxon>Sphingobacteriales</taxon>
        <taxon>Sphingobacteriaceae</taxon>
        <taxon>Hufsiella</taxon>
    </lineage>
</organism>
<reference evidence="1 2" key="1">
    <citation type="submission" date="2019-11" db="EMBL/GenBank/DDBJ databases">
        <title>Pedobacter sp. HMF7056 Genome sequencing and assembly.</title>
        <authorList>
            <person name="Kang H."/>
            <person name="Kim H."/>
            <person name="Joh K."/>
        </authorList>
    </citation>
    <scope>NUCLEOTIDE SEQUENCE [LARGE SCALE GENOMIC DNA]</scope>
    <source>
        <strain evidence="1 2">HMF7056</strain>
    </source>
</reference>
<protein>
    <submittedName>
        <fullName evidence="1">Uncharacterized protein</fullName>
    </submittedName>
</protein>
<dbReference type="EMBL" id="WVHS01000009">
    <property type="protein sequence ID" value="MXV17998.1"/>
    <property type="molecule type" value="Genomic_DNA"/>
</dbReference>
<sequence length="105" mass="12116">RIAEELTISVSSVYNLYAGGEISIHKLWQLGQLLQYDFVQLYLESKVETKVPEIVLVQEKQSEEQSEEYIRLMIKLRVTMAHLDNFHLFLHHVSAIGKTMGVTLV</sequence>
<name>A0A7K1Y4G0_9SPHI</name>
<comment type="caution">
    <text evidence="1">The sequence shown here is derived from an EMBL/GenBank/DDBJ whole genome shotgun (WGS) entry which is preliminary data.</text>
</comment>
<gene>
    <name evidence="1" type="ORF">GS398_22090</name>
</gene>
<accession>A0A7K1Y4G0</accession>